<reference evidence="1 2" key="1">
    <citation type="submission" date="2021-01" db="EMBL/GenBank/DDBJ databases">
        <title>Whole genome shotgun sequence of Verrucosispora qiuiae NBRC 106684.</title>
        <authorList>
            <person name="Komaki H."/>
            <person name="Tamura T."/>
        </authorList>
    </citation>
    <scope>NUCLEOTIDE SEQUENCE [LARGE SCALE GENOMIC DNA]</scope>
    <source>
        <strain evidence="1 2">NBRC 106684</strain>
    </source>
</reference>
<dbReference type="EMBL" id="BOPC01000052">
    <property type="protein sequence ID" value="GIJ28693.1"/>
    <property type="molecule type" value="Genomic_DNA"/>
</dbReference>
<organism evidence="1 2">
    <name type="scientific">Micromonospora qiuiae</name>
    <dbReference type="NCBI Taxonomy" id="502268"/>
    <lineage>
        <taxon>Bacteria</taxon>
        <taxon>Bacillati</taxon>
        <taxon>Actinomycetota</taxon>
        <taxon>Actinomycetes</taxon>
        <taxon>Micromonosporales</taxon>
        <taxon>Micromonosporaceae</taxon>
        <taxon>Micromonospora</taxon>
    </lineage>
</organism>
<sequence>MSMVKRFSDRLLMLFVPAIEASAETFTQWCGCYCGLRCYNYYRTCVTYDNYKTWTCGPCTQSGNIEC</sequence>
<keyword evidence="2" id="KW-1185">Reference proteome</keyword>
<name>A0ABQ4JEU3_9ACTN</name>
<evidence type="ECO:0000313" key="2">
    <source>
        <dbReference type="Proteomes" id="UP000653076"/>
    </source>
</evidence>
<evidence type="ECO:0000313" key="1">
    <source>
        <dbReference type="EMBL" id="GIJ28693.1"/>
    </source>
</evidence>
<dbReference type="RefSeq" id="WP_204036196.1">
    <property type="nucleotide sequence ID" value="NZ_BOPC01000052.1"/>
</dbReference>
<protein>
    <recommendedName>
        <fullName evidence="3">ShKT domain-containing protein</fullName>
    </recommendedName>
</protein>
<evidence type="ECO:0008006" key="3">
    <source>
        <dbReference type="Google" id="ProtNLM"/>
    </source>
</evidence>
<comment type="caution">
    <text evidence="1">The sequence shown here is derived from an EMBL/GenBank/DDBJ whole genome shotgun (WGS) entry which is preliminary data.</text>
</comment>
<proteinExistence type="predicted"/>
<accession>A0ABQ4JEU3</accession>
<gene>
    <name evidence="1" type="ORF">Vqi01_38550</name>
</gene>
<dbReference type="Proteomes" id="UP000653076">
    <property type="component" value="Unassembled WGS sequence"/>
</dbReference>